<evidence type="ECO:0000256" key="13">
    <source>
        <dbReference type="HAMAP-Rule" id="MF_00102"/>
    </source>
</evidence>
<evidence type="ECO:0000256" key="3">
    <source>
        <dbReference type="ARBA" id="ARBA00022605"/>
    </source>
</evidence>
<evidence type="ECO:0000256" key="8">
    <source>
        <dbReference type="ARBA" id="ARBA00023154"/>
    </source>
</evidence>
<dbReference type="CDD" id="cd02274">
    <property type="entry name" value="DHDPR_N"/>
    <property type="match status" value="1"/>
</dbReference>
<dbReference type="PIRSF" id="PIRSF000161">
    <property type="entry name" value="DHPR"/>
    <property type="match status" value="1"/>
</dbReference>
<evidence type="ECO:0000256" key="10">
    <source>
        <dbReference type="ARBA" id="ARBA00038983"/>
    </source>
</evidence>
<keyword evidence="5 13" id="KW-0220">Diaminopimelate biosynthesis</keyword>
<dbReference type="NCBIfam" id="TIGR00036">
    <property type="entry name" value="dapB"/>
    <property type="match status" value="1"/>
</dbReference>
<organism evidence="16 17">
    <name type="scientific">Hyella patelloides LEGE 07179</name>
    <dbReference type="NCBI Taxonomy" id="945734"/>
    <lineage>
        <taxon>Bacteria</taxon>
        <taxon>Bacillati</taxon>
        <taxon>Cyanobacteriota</taxon>
        <taxon>Cyanophyceae</taxon>
        <taxon>Pleurocapsales</taxon>
        <taxon>Hyellaceae</taxon>
        <taxon>Hyella</taxon>
    </lineage>
</organism>
<comment type="similarity">
    <text evidence="1 13">Belongs to the DapB family.</text>
</comment>
<evidence type="ECO:0000256" key="1">
    <source>
        <dbReference type="ARBA" id="ARBA00006642"/>
    </source>
</evidence>
<evidence type="ECO:0000256" key="2">
    <source>
        <dbReference type="ARBA" id="ARBA00022490"/>
    </source>
</evidence>
<comment type="function">
    <text evidence="13">Catalyzes the conversion of 4-hydroxy-tetrahydrodipicolinate (HTPA) to tetrahydrodipicolinate.</text>
</comment>
<dbReference type="GO" id="GO:0051287">
    <property type="term" value="F:NAD binding"/>
    <property type="evidence" value="ECO:0007669"/>
    <property type="project" value="UniProtKB-UniRule"/>
</dbReference>
<dbReference type="Pfam" id="PF05173">
    <property type="entry name" value="DapB_C"/>
    <property type="match status" value="1"/>
</dbReference>
<keyword evidence="2 13" id="KW-0963">Cytoplasm</keyword>
<evidence type="ECO:0000256" key="5">
    <source>
        <dbReference type="ARBA" id="ARBA00022915"/>
    </source>
</evidence>
<feature type="domain" description="Dihydrodipicolinate reductase C-terminal" evidence="15">
    <location>
        <begin position="140"/>
        <end position="275"/>
    </location>
</feature>
<dbReference type="InterPro" id="IPR036291">
    <property type="entry name" value="NAD(P)-bd_dom_sf"/>
</dbReference>
<evidence type="ECO:0000256" key="4">
    <source>
        <dbReference type="ARBA" id="ARBA00022857"/>
    </source>
</evidence>
<comment type="subunit">
    <text evidence="13">Homotetramer.</text>
</comment>
<feature type="domain" description="Dihydrodipicolinate reductase N-terminal" evidence="14">
    <location>
        <begin position="7"/>
        <end position="137"/>
    </location>
</feature>
<keyword evidence="8 13" id="KW-0457">Lysine biosynthesis</keyword>
<dbReference type="PANTHER" id="PTHR20836:SF0">
    <property type="entry name" value="4-HYDROXY-TETRAHYDRODIPICOLINATE REDUCTASE 1, CHLOROPLASTIC-RELATED"/>
    <property type="match status" value="1"/>
</dbReference>
<dbReference type="InterPro" id="IPR023940">
    <property type="entry name" value="DHDPR_bac"/>
</dbReference>
<comment type="caution">
    <text evidence="13">Lacks conserved residue(s) required for the propagation of feature annotation.</text>
</comment>
<comment type="caution">
    <text evidence="13">Was originally thought to be a dihydrodipicolinate reductase (DHDPR), catalyzing the conversion of dihydrodipicolinate to tetrahydrodipicolinate. However, it was shown in E.coli that the substrate of the enzymatic reaction is not dihydrodipicolinate (DHDP) but in fact (2S,4S)-4-hydroxy-2,3,4,5-tetrahydrodipicolinic acid (HTPA), the product released by the DapA-catalyzed reaction.</text>
</comment>
<name>A0A563VPW8_9CYAN</name>
<sequence>MTERASIPVVVNGAAGKMGKEVIKTIANAEDMTLVGAVDNKPDILGQDAGEIAGCGALEVPILNDLQSVLVLATQEKIQGVMVDFTHPDTVYDNVRSAIAYGVRPVVGTTGLNEEKLQDLGEFAEKASTGALVIPNFSIGMVLLQQAALRASQYFDHVEIIELHHNQKADAPSGTAIKTAQMLAEMGKTYNPPLVTEKEHLAGARGSLADENIRIHSVRLPGLIAHQEVIFGAPGQIYTLRHDTSDRSCYMPGVLLAIRKVTELTSLVYGLEKIL</sequence>
<dbReference type="HAMAP" id="MF_00102">
    <property type="entry name" value="DapB"/>
    <property type="match status" value="1"/>
</dbReference>
<dbReference type="GO" id="GO:0019877">
    <property type="term" value="P:diaminopimelate biosynthetic process"/>
    <property type="evidence" value="ECO:0007669"/>
    <property type="project" value="UniProtKB-UniRule"/>
</dbReference>
<dbReference type="SUPFAM" id="SSF51735">
    <property type="entry name" value="NAD(P)-binding Rossmann-fold domains"/>
    <property type="match status" value="1"/>
</dbReference>
<feature type="binding site" evidence="13">
    <location>
        <begin position="174"/>
        <end position="175"/>
    </location>
    <ligand>
        <name>(S)-2,3,4,5-tetrahydrodipicolinate</name>
        <dbReference type="ChEBI" id="CHEBI:16845"/>
    </ligand>
</feature>
<evidence type="ECO:0000313" key="17">
    <source>
        <dbReference type="Proteomes" id="UP000320055"/>
    </source>
</evidence>
<feature type="binding site" evidence="13">
    <location>
        <position position="165"/>
    </location>
    <ligand>
        <name>(S)-2,3,4,5-tetrahydrodipicolinate</name>
        <dbReference type="ChEBI" id="CHEBI:16845"/>
    </ligand>
</feature>
<dbReference type="GO" id="GO:0016726">
    <property type="term" value="F:oxidoreductase activity, acting on CH or CH2 groups, NAD or NADP as acceptor"/>
    <property type="evidence" value="ECO:0007669"/>
    <property type="project" value="UniProtKB-UniRule"/>
</dbReference>
<dbReference type="UniPathway" id="UPA00034">
    <property type="reaction ID" value="UER00018"/>
</dbReference>
<accession>A0A563VPW8</accession>
<dbReference type="EMBL" id="CAACVJ010000112">
    <property type="protein sequence ID" value="VEP13444.1"/>
    <property type="molecule type" value="Genomic_DNA"/>
</dbReference>
<dbReference type="AlphaFoldDB" id="A0A563VPW8"/>
<comment type="catalytic activity">
    <reaction evidence="12 13">
        <text>(S)-2,3,4,5-tetrahydrodipicolinate + NAD(+) + H2O = (2S,4S)-4-hydroxy-2,3,4,5-tetrahydrodipicolinate + NADH + H(+)</text>
        <dbReference type="Rhea" id="RHEA:35323"/>
        <dbReference type="ChEBI" id="CHEBI:15377"/>
        <dbReference type="ChEBI" id="CHEBI:15378"/>
        <dbReference type="ChEBI" id="CHEBI:16845"/>
        <dbReference type="ChEBI" id="CHEBI:57540"/>
        <dbReference type="ChEBI" id="CHEBI:57945"/>
        <dbReference type="ChEBI" id="CHEBI:67139"/>
        <dbReference type="EC" id="1.17.1.8"/>
    </reaction>
</comment>
<comment type="subcellular location">
    <subcellularLocation>
        <location evidence="13">Cytoplasm</location>
    </subcellularLocation>
</comment>
<protein>
    <recommendedName>
        <fullName evidence="10 13">4-hydroxy-tetrahydrodipicolinate reductase</fullName>
        <shortName evidence="13">HTPA reductase</shortName>
        <ecNumber evidence="10 13">1.17.1.8</ecNumber>
    </recommendedName>
</protein>
<proteinExistence type="inferred from homology"/>
<evidence type="ECO:0000259" key="15">
    <source>
        <dbReference type="Pfam" id="PF05173"/>
    </source>
</evidence>
<dbReference type="InterPro" id="IPR022663">
    <property type="entry name" value="DapB_C"/>
</dbReference>
<keyword evidence="17" id="KW-1185">Reference proteome</keyword>
<keyword evidence="7 13" id="KW-0520">NAD</keyword>
<keyword evidence="4 13" id="KW-0521">NADP</keyword>
<feature type="active site" description="Proton donor" evidence="13">
    <location>
        <position position="168"/>
    </location>
</feature>
<evidence type="ECO:0000313" key="16">
    <source>
        <dbReference type="EMBL" id="VEP13444.1"/>
    </source>
</evidence>
<dbReference type="EC" id="1.17.1.8" evidence="10 13"/>
<comment type="catalytic activity">
    <reaction evidence="11 13">
        <text>(S)-2,3,4,5-tetrahydrodipicolinate + NADP(+) + H2O = (2S,4S)-4-hydroxy-2,3,4,5-tetrahydrodipicolinate + NADPH + H(+)</text>
        <dbReference type="Rhea" id="RHEA:35331"/>
        <dbReference type="ChEBI" id="CHEBI:15377"/>
        <dbReference type="ChEBI" id="CHEBI:15378"/>
        <dbReference type="ChEBI" id="CHEBI:16845"/>
        <dbReference type="ChEBI" id="CHEBI:57783"/>
        <dbReference type="ChEBI" id="CHEBI:58349"/>
        <dbReference type="ChEBI" id="CHEBI:67139"/>
        <dbReference type="EC" id="1.17.1.8"/>
    </reaction>
</comment>
<dbReference type="RefSeq" id="WP_144863085.1">
    <property type="nucleotide sequence ID" value="NZ_LR213767.1"/>
</dbReference>
<feature type="binding site" evidence="13">
    <location>
        <begin position="13"/>
        <end position="18"/>
    </location>
    <ligand>
        <name>NAD(+)</name>
        <dbReference type="ChEBI" id="CHEBI:57540"/>
    </ligand>
</feature>
<dbReference type="PROSITE" id="PS01298">
    <property type="entry name" value="DAPB"/>
    <property type="match status" value="1"/>
</dbReference>
<evidence type="ECO:0000259" key="14">
    <source>
        <dbReference type="Pfam" id="PF01113"/>
    </source>
</evidence>
<evidence type="ECO:0000256" key="11">
    <source>
        <dbReference type="ARBA" id="ARBA00049080"/>
    </source>
</evidence>
<feature type="binding site" evidence="13">
    <location>
        <begin position="108"/>
        <end position="110"/>
    </location>
    <ligand>
        <name>NAD(+)</name>
        <dbReference type="ChEBI" id="CHEBI:57540"/>
    </ligand>
</feature>
<reference evidence="16 17" key="1">
    <citation type="submission" date="2019-01" db="EMBL/GenBank/DDBJ databases">
        <authorList>
            <person name="Brito A."/>
        </authorList>
    </citation>
    <scope>NUCLEOTIDE SEQUENCE [LARGE SCALE GENOMIC DNA]</scope>
    <source>
        <strain evidence="16">1</strain>
    </source>
</reference>
<feature type="active site" description="Proton donor/acceptor" evidence="13">
    <location>
        <position position="164"/>
    </location>
</feature>
<dbReference type="Gene3D" id="3.30.360.10">
    <property type="entry name" value="Dihydrodipicolinate Reductase, domain 2"/>
    <property type="match status" value="1"/>
</dbReference>
<dbReference type="Pfam" id="PF01113">
    <property type="entry name" value="DapB_N"/>
    <property type="match status" value="1"/>
</dbReference>
<keyword evidence="3 13" id="KW-0028">Amino-acid biosynthesis</keyword>
<dbReference type="Proteomes" id="UP000320055">
    <property type="component" value="Unassembled WGS sequence"/>
</dbReference>
<dbReference type="GO" id="GO:0008839">
    <property type="term" value="F:4-hydroxy-tetrahydrodipicolinate reductase"/>
    <property type="evidence" value="ECO:0007669"/>
    <property type="project" value="UniProtKB-UniRule"/>
</dbReference>
<dbReference type="SUPFAM" id="SSF55347">
    <property type="entry name" value="Glyceraldehyde-3-phosphate dehydrogenase-like, C-terminal domain"/>
    <property type="match status" value="1"/>
</dbReference>
<evidence type="ECO:0000256" key="9">
    <source>
        <dbReference type="ARBA" id="ARBA00037922"/>
    </source>
</evidence>
<dbReference type="InterPro" id="IPR000846">
    <property type="entry name" value="DapB_N"/>
</dbReference>
<dbReference type="Gene3D" id="3.40.50.720">
    <property type="entry name" value="NAD(P)-binding Rossmann-like Domain"/>
    <property type="match status" value="1"/>
</dbReference>
<dbReference type="GO" id="GO:0050661">
    <property type="term" value="F:NADP binding"/>
    <property type="evidence" value="ECO:0007669"/>
    <property type="project" value="UniProtKB-UniRule"/>
</dbReference>
<gene>
    <name evidence="13 16" type="primary">dapB</name>
    <name evidence="16" type="ORF">H1P_20051</name>
</gene>
<dbReference type="OrthoDB" id="9790352at2"/>
<dbReference type="InterPro" id="IPR022664">
    <property type="entry name" value="DapB_N_CS"/>
</dbReference>
<evidence type="ECO:0000256" key="12">
    <source>
        <dbReference type="ARBA" id="ARBA00049396"/>
    </source>
</evidence>
<keyword evidence="6 13" id="KW-0560">Oxidoreductase</keyword>
<evidence type="ECO:0000256" key="6">
    <source>
        <dbReference type="ARBA" id="ARBA00023002"/>
    </source>
</evidence>
<dbReference type="FunFam" id="3.30.360.10:FF:000009">
    <property type="entry name" value="4-hydroxy-tetrahydrodipicolinate reductase"/>
    <property type="match status" value="1"/>
</dbReference>
<dbReference type="GO" id="GO:0005829">
    <property type="term" value="C:cytosol"/>
    <property type="evidence" value="ECO:0007669"/>
    <property type="project" value="TreeGrafter"/>
</dbReference>
<dbReference type="PANTHER" id="PTHR20836">
    <property type="entry name" value="DIHYDRODIPICOLINATE REDUCTASE"/>
    <property type="match status" value="1"/>
</dbReference>
<dbReference type="GO" id="GO:0009089">
    <property type="term" value="P:lysine biosynthetic process via diaminopimelate"/>
    <property type="evidence" value="ECO:0007669"/>
    <property type="project" value="UniProtKB-UniRule"/>
</dbReference>
<feature type="binding site" evidence="13">
    <location>
        <position position="41"/>
    </location>
    <ligand>
        <name>NADP(+)</name>
        <dbReference type="ChEBI" id="CHEBI:58349"/>
    </ligand>
</feature>
<evidence type="ECO:0000256" key="7">
    <source>
        <dbReference type="ARBA" id="ARBA00023027"/>
    </source>
</evidence>
<comment type="pathway">
    <text evidence="9 13">Amino-acid biosynthesis; L-lysine biosynthesis via DAP pathway; (S)-tetrahydrodipicolinate from L-aspartate: step 4/4.</text>
</comment>